<evidence type="ECO:0000256" key="1">
    <source>
        <dbReference type="ARBA" id="ARBA00004377"/>
    </source>
</evidence>
<comment type="similarity">
    <text evidence="9">Belongs to the GSP H family.</text>
</comment>
<evidence type="ECO:0000256" key="5">
    <source>
        <dbReference type="ARBA" id="ARBA00022519"/>
    </source>
</evidence>
<evidence type="ECO:0000256" key="8">
    <source>
        <dbReference type="ARBA" id="ARBA00023136"/>
    </source>
</evidence>
<comment type="subcellular location">
    <subcellularLocation>
        <location evidence="1">Cell inner membrane</location>
        <topology evidence="1">Single-pass membrane protein</topology>
    </subcellularLocation>
</comment>
<proteinExistence type="inferred from homology"/>
<evidence type="ECO:0000313" key="15">
    <source>
        <dbReference type="Proteomes" id="UP000190435"/>
    </source>
</evidence>
<dbReference type="Proteomes" id="UP000190435">
    <property type="component" value="Unassembled WGS sequence"/>
</dbReference>
<sequence>MANQGFTLLEMVVVLAIVAVLALFAMPAYDGMMQRLESQATKRHIQEAIRLAKIESIAQGKDVIICAMDDAQTCNKTGQKDFVVFVDRNMNNRFDDKDFLISRQPLSLKYGYIDMRSSLGRHHMKFMGDNGKPRGHYGHIKYCTENQNLAYQVVMNAHGVLSERRGNLEKIDC</sequence>
<accession>A0A1T0A5R2</accession>
<dbReference type="EMBL" id="MUXU01000026">
    <property type="protein sequence ID" value="OOR90909.1"/>
    <property type="molecule type" value="Genomic_DNA"/>
</dbReference>
<evidence type="ECO:0000259" key="12">
    <source>
        <dbReference type="Pfam" id="PF12019"/>
    </source>
</evidence>
<name>A0A1T0A5R2_9GAMM</name>
<dbReference type="OrthoDB" id="6658040at2"/>
<evidence type="ECO:0000256" key="10">
    <source>
        <dbReference type="ARBA" id="ARBA00030775"/>
    </source>
</evidence>
<dbReference type="GO" id="GO:0015627">
    <property type="term" value="C:type II protein secretion system complex"/>
    <property type="evidence" value="ECO:0007669"/>
    <property type="project" value="InterPro"/>
</dbReference>
<keyword evidence="15" id="KW-1185">Reference proteome</keyword>
<feature type="transmembrane region" description="Helical" evidence="11">
    <location>
        <begin position="6"/>
        <end position="29"/>
    </location>
</feature>
<dbReference type="Pfam" id="PF12019">
    <property type="entry name" value="GspH"/>
    <property type="match status" value="1"/>
</dbReference>
<dbReference type="Gene3D" id="3.30.700.10">
    <property type="entry name" value="Glycoprotein, Type 4 Pilin"/>
    <property type="match status" value="1"/>
</dbReference>
<reference evidence="13 15" key="1">
    <citation type="submission" date="2017-02" db="EMBL/GenBank/DDBJ databases">
        <title>Draft genome sequence of Moraxella caviae CCUG 355 type strain.</title>
        <authorList>
            <person name="Engstrom-Jakobsson H."/>
            <person name="Salva-Serra F."/>
            <person name="Thorell K."/>
            <person name="Gonzales-Siles L."/>
            <person name="Karlsson R."/>
            <person name="Boulund F."/>
            <person name="Engstrand L."/>
            <person name="Moore E."/>
        </authorList>
    </citation>
    <scope>NUCLEOTIDE SEQUENCE [LARGE SCALE GENOMIC DNA]</scope>
    <source>
        <strain evidence="13 15">CCUG 355</strain>
    </source>
</reference>
<organism evidence="13 15">
    <name type="scientific">Moraxella caviae</name>
    <dbReference type="NCBI Taxonomy" id="34060"/>
    <lineage>
        <taxon>Bacteria</taxon>
        <taxon>Pseudomonadati</taxon>
        <taxon>Pseudomonadota</taxon>
        <taxon>Gammaproteobacteria</taxon>
        <taxon>Moraxellales</taxon>
        <taxon>Moraxellaceae</taxon>
        <taxon>Moraxella</taxon>
    </lineage>
</organism>
<dbReference type="GO" id="GO:0015628">
    <property type="term" value="P:protein secretion by the type II secretion system"/>
    <property type="evidence" value="ECO:0007669"/>
    <property type="project" value="InterPro"/>
</dbReference>
<keyword evidence="5" id="KW-0997">Cell inner membrane</keyword>
<dbReference type="NCBIfam" id="TIGR02532">
    <property type="entry name" value="IV_pilin_GFxxxE"/>
    <property type="match status" value="1"/>
</dbReference>
<evidence type="ECO:0000256" key="6">
    <source>
        <dbReference type="ARBA" id="ARBA00022692"/>
    </source>
</evidence>
<keyword evidence="7 11" id="KW-1133">Transmembrane helix</keyword>
<feature type="domain" description="General secretion pathway GspH" evidence="12">
    <location>
        <begin position="44"/>
        <end position="159"/>
    </location>
</feature>
<keyword evidence="3" id="KW-1003">Cell membrane</keyword>
<dbReference type="InterPro" id="IPR022346">
    <property type="entry name" value="T2SS_GspH"/>
</dbReference>
<dbReference type="PROSITE" id="PS00409">
    <property type="entry name" value="PROKAR_NTER_METHYL"/>
    <property type="match status" value="1"/>
</dbReference>
<evidence type="ECO:0000313" key="13">
    <source>
        <dbReference type="EMBL" id="OOR90909.1"/>
    </source>
</evidence>
<gene>
    <name evidence="13" type="ORF">B0181_04045</name>
    <name evidence="14" type="ORF">NCTC10293_00531</name>
</gene>
<dbReference type="EMBL" id="UGQE01000001">
    <property type="protein sequence ID" value="STZ10206.1"/>
    <property type="molecule type" value="Genomic_DNA"/>
</dbReference>
<evidence type="ECO:0000256" key="3">
    <source>
        <dbReference type="ARBA" id="ARBA00022475"/>
    </source>
</evidence>
<evidence type="ECO:0000256" key="11">
    <source>
        <dbReference type="SAM" id="Phobius"/>
    </source>
</evidence>
<dbReference type="RefSeq" id="WP_078276206.1">
    <property type="nucleotide sequence ID" value="NZ_MUXU01000026.1"/>
</dbReference>
<evidence type="ECO:0000313" key="14">
    <source>
        <dbReference type="EMBL" id="STZ10206.1"/>
    </source>
</evidence>
<dbReference type="Proteomes" id="UP000255279">
    <property type="component" value="Unassembled WGS sequence"/>
</dbReference>
<protein>
    <recommendedName>
        <fullName evidence="2">Type II secretion system protein H</fullName>
    </recommendedName>
    <alternativeName>
        <fullName evidence="10">General secretion pathway protein H</fullName>
    </alternativeName>
</protein>
<dbReference type="Pfam" id="PF07963">
    <property type="entry name" value="N_methyl"/>
    <property type="match status" value="1"/>
</dbReference>
<dbReference type="GO" id="GO:0005886">
    <property type="term" value="C:plasma membrane"/>
    <property type="evidence" value="ECO:0007669"/>
    <property type="project" value="UniProtKB-SubCell"/>
</dbReference>
<evidence type="ECO:0000256" key="4">
    <source>
        <dbReference type="ARBA" id="ARBA00022481"/>
    </source>
</evidence>
<dbReference type="InterPro" id="IPR012902">
    <property type="entry name" value="N_methyl_site"/>
</dbReference>
<evidence type="ECO:0000256" key="9">
    <source>
        <dbReference type="ARBA" id="ARBA00025772"/>
    </source>
</evidence>
<keyword evidence="8 11" id="KW-0472">Membrane</keyword>
<evidence type="ECO:0000256" key="2">
    <source>
        <dbReference type="ARBA" id="ARBA00021549"/>
    </source>
</evidence>
<dbReference type="InterPro" id="IPR045584">
    <property type="entry name" value="Pilin-like"/>
</dbReference>
<evidence type="ECO:0000256" key="7">
    <source>
        <dbReference type="ARBA" id="ARBA00022989"/>
    </source>
</evidence>
<keyword evidence="4" id="KW-0488">Methylation</keyword>
<dbReference type="STRING" id="34060.B0181_04045"/>
<dbReference type="SUPFAM" id="SSF54523">
    <property type="entry name" value="Pili subunits"/>
    <property type="match status" value="1"/>
</dbReference>
<dbReference type="AlphaFoldDB" id="A0A1T0A5R2"/>
<keyword evidence="6 11" id="KW-0812">Transmembrane</keyword>
<evidence type="ECO:0000313" key="16">
    <source>
        <dbReference type="Proteomes" id="UP000255279"/>
    </source>
</evidence>
<reference evidence="14 16" key="2">
    <citation type="submission" date="2018-06" db="EMBL/GenBank/DDBJ databases">
        <authorList>
            <consortium name="Pathogen Informatics"/>
            <person name="Doyle S."/>
        </authorList>
    </citation>
    <scope>NUCLEOTIDE SEQUENCE [LARGE SCALE GENOMIC DNA]</scope>
    <source>
        <strain evidence="14 16">NCTC10293</strain>
    </source>
</reference>